<dbReference type="InterPro" id="IPR036282">
    <property type="entry name" value="Glutathione-S-Trfase_C_sf"/>
</dbReference>
<evidence type="ECO:0000313" key="2">
    <source>
        <dbReference type="EMBL" id="MDR6294285.1"/>
    </source>
</evidence>
<dbReference type="SUPFAM" id="SSF52833">
    <property type="entry name" value="Thioredoxin-like"/>
    <property type="match status" value="1"/>
</dbReference>
<name>A0ABU1K3A0_9PROT</name>
<dbReference type="CDD" id="cd03194">
    <property type="entry name" value="GST_C_3"/>
    <property type="match status" value="1"/>
</dbReference>
<dbReference type="InterPro" id="IPR040079">
    <property type="entry name" value="Glutathione_S-Trfase"/>
</dbReference>
<dbReference type="InterPro" id="IPR036249">
    <property type="entry name" value="Thioredoxin-like_sf"/>
</dbReference>
<dbReference type="Proteomes" id="UP001262410">
    <property type="component" value="Unassembled WGS sequence"/>
</dbReference>
<organism evidence="2 3">
    <name type="scientific">Inquilinus ginsengisoli</name>
    <dbReference type="NCBI Taxonomy" id="363840"/>
    <lineage>
        <taxon>Bacteria</taxon>
        <taxon>Pseudomonadati</taxon>
        <taxon>Pseudomonadota</taxon>
        <taxon>Alphaproteobacteria</taxon>
        <taxon>Rhodospirillales</taxon>
        <taxon>Rhodospirillaceae</taxon>
        <taxon>Inquilinus</taxon>
    </lineage>
</organism>
<gene>
    <name evidence="2" type="ORF">E9232_006839</name>
</gene>
<dbReference type="RefSeq" id="WP_309801739.1">
    <property type="nucleotide sequence ID" value="NZ_JAVDPW010000017.1"/>
</dbReference>
<dbReference type="SFLD" id="SFLDG00358">
    <property type="entry name" value="Main_(cytGST)"/>
    <property type="match status" value="1"/>
</dbReference>
<dbReference type="PROSITE" id="PS50404">
    <property type="entry name" value="GST_NTER"/>
    <property type="match status" value="1"/>
</dbReference>
<dbReference type="PANTHER" id="PTHR42673:SF4">
    <property type="entry name" value="MALEYLACETOACETATE ISOMERASE"/>
    <property type="match status" value="1"/>
</dbReference>
<dbReference type="Pfam" id="PF13410">
    <property type="entry name" value="GST_C_2"/>
    <property type="match status" value="1"/>
</dbReference>
<protein>
    <submittedName>
        <fullName evidence="2">Glutathione S-transferase</fullName>
        <ecNumber evidence="2">2.5.1.18</ecNumber>
    </submittedName>
</protein>
<dbReference type="SFLD" id="SFLDS00019">
    <property type="entry name" value="Glutathione_Transferase_(cytos"/>
    <property type="match status" value="1"/>
</dbReference>
<dbReference type="Pfam" id="PF13409">
    <property type="entry name" value="GST_N_2"/>
    <property type="match status" value="1"/>
</dbReference>
<dbReference type="Gene3D" id="3.40.30.10">
    <property type="entry name" value="Glutaredoxin"/>
    <property type="match status" value="1"/>
</dbReference>
<evidence type="ECO:0000313" key="3">
    <source>
        <dbReference type="Proteomes" id="UP001262410"/>
    </source>
</evidence>
<evidence type="ECO:0000259" key="1">
    <source>
        <dbReference type="PROSITE" id="PS50404"/>
    </source>
</evidence>
<keyword evidence="3" id="KW-1185">Reference proteome</keyword>
<dbReference type="EMBL" id="JAVDPW010000017">
    <property type="protein sequence ID" value="MDR6294285.1"/>
    <property type="molecule type" value="Genomic_DNA"/>
</dbReference>
<feature type="domain" description="GST N-terminal" evidence="1">
    <location>
        <begin position="4"/>
        <end position="84"/>
    </location>
</feature>
<dbReference type="CDD" id="cd03043">
    <property type="entry name" value="GST_N_1"/>
    <property type="match status" value="1"/>
</dbReference>
<keyword evidence="2" id="KW-0808">Transferase</keyword>
<dbReference type="Gene3D" id="1.20.1050.10">
    <property type="match status" value="1"/>
</dbReference>
<accession>A0ABU1K3A0</accession>
<reference evidence="2 3" key="1">
    <citation type="submission" date="2023-07" db="EMBL/GenBank/DDBJ databases">
        <title>Sorghum-associated microbial communities from plants grown in Nebraska, USA.</title>
        <authorList>
            <person name="Schachtman D."/>
        </authorList>
    </citation>
    <scope>NUCLEOTIDE SEQUENCE [LARGE SCALE GENOMIC DNA]</scope>
    <source>
        <strain evidence="2 3">584</strain>
    </source>
</reference>
<sequence>MPDLRLVIGNQRYSSWSLRPWLALAHHEVPFEEVVIPLYGPGSKEAILRHSPAGKVPVLRDGDLTVWDTLAILEYLAERFPEWSLWPRDPARRALARSVSAEMHSGFAALRDVLPMDVLAREPDRPRTPATEADIARITTIWRQCREASAAEGPFLFGGFTAADCMYAPVVFRFDRYGVPLDPACRAYVDTMLALPAMQRWVEAARAEPWVLTF</sequence>
<dbReference type="SUPFAM" id="SSF47616">
    <property type="entry name" value="GST C-terminal domain-like"/>
    <property type="match status" value="1"/>
</dbReference>
<dbReference type="InterPro" id="IPR004045">
    <property type="entry name" value="Glutathione_S-Trfase_N"/>
</dbReference>
<proteinExistence type="predicted"/>
<comment type="caution">
    <text evidence="2">The sequence shown here is derived from an EMBL/GenBank/DDBJ whole genome shotgun (WGS) entry which is preliminary data.</text>
</comment>
<dbReference type="EC" id="2.5.1.18" evidence="2"/>
<dbReference type="GO" id="GO:0004364">
    <property type="term" value="F:glutathione transferase activity"/>
    <property type="evidence" value="ECO:0007669"/>
    <property type="project" value="UniProtKB-EC"/>
</dbReference>
<dbReference type="PANTHER" id="PTHR42673">
    <property type="entry name" value="MALEYLACETOACETATE ISOMERASE"/>
    <property type="match status" value="1"/>
</dbReference>